<reference evidence="3 4" key="1">
    <citation type="submission" date="2016-01" db="EMBL/GenBank/DDBJ databases">
        <authorList>
            <person name="Oliw E.H."/>
        </authorList>
    </citation>
    <scope>NUCLEOTIDE SEQUENCE [LARGE SCALE GENOMIC DNA]</scope>
    <source>
        <strain evidence="3 4">FRB97</strain>
    </source>
</reference>
<evidence type="ECO:0000313" key="4">
    <source>
        <dbReference type="Proteomes" id="UP000217182"/>
    </source>
</evidence>
<organism evidence="3 4">
    <name type="scientific">Gibbsiella quercinecans</name>
    <dbReference type="NCBI Taxonomy" id="929813"/>
    <lineage>
        <taxon>Bacteria</taxon>
        <taxon>Pseudomonadati</taxon>
        <taxon>Pseudomonadota</taxon>
        <taxon>Gammaproteobacteria</taxon>
        <taxon>Enterobacterales</taxon>
        <taxon>Yersiniaceae</taxon>
        <taxon>Gibbsiella</taxon>
    </lineage>
</organism>
<evidence type="ECO:0000313" key="3">
    <source>
        <dbReference type="EMBL" id="ATA21738.1"/>
    </source>
</evidence>
<dbReference type="OrthoDB" id="9808192at2"/>
<dbReference type="KEGG" id="gqu:AWC35_21700"/>
<feature type="transmembrane region" description="Helical" evidence="1">
    <location>
        <begin position="86"/>
        <end position="111"/>
    </location>
</feature>
<keyword evidence="4" id="KW-1185">Reference proteome</keyword>
<feature type="transmembrane region" description="Helical" evidence="1">
    <location>
        <begin position="131"/>
        <end position="154"/>
    </location>
</feature>
<keyword evidence="1" id="KW-1133">Transmembrane helix</keyword>
<evidence type="ECO:0000256" key="1">
    <source>
        <dbReference type="SAM" id="Phobius"/>
    </source>
</evidence>
<feature type="chain" id="PRO_5012490457" evidence="2">
    <location>
        <begin position="19"/>
        <end position="180"/>
    </location>
</feature>
<feature type="transmembrane region" description="Helical" evidence="1">
    <location>
        <begin position="60"/>
        <end position="79"/>
    </location>
</feature>
<dbReference type="Proteomes" id="UP000217182">
    <property type="component" value="Chromosome"/>
</dbReference>
<dbReference type="InterPro" id="IPR007038">
    <property type="entry name" value="HupE_UreJ"/>
</dbReference>
<dbReference type="RefSeq" id="WP_095848322.1">
    <property type="nucleotide sequence ID" value="NZ_CP014136.1"/>
</dbReference>
<dbReference type="EMBL" id="CP014136">
    <property type="protein sequence ID" value="ATA21738.1"/>
    <property type="molecule type" value="Genomic_DNA"/>
</dbReference>
<protein>
    <submittedName>
        <fullName evidence="3">Urease accessory protein UreJ</fullName>
    </submittedName>
</protein>
<keyword evidence="1" id="KW-0812">Transmembrane</keyword>
<sequence length="180" mass="18191">MKYGLPFLLLLVAGPALAHPGHGPESLSAGLLHPLTGLDHLLMLTGAGIIAALGQRPRSFIFATLAAMLVGALAGRALGAFSGMEMLIALSVLAAGAMIFAAFTGRGAWLMPVLALAHGWAHGAEGAADGFWLFTAGFMATSSALLLTGYAAGVQLRRHPALRKIAGSGWLAAAAVVLAG</sequence>
<dbReference type="Pfam" id="PF04955">
    <property type="entry name" value="HupE_UreJ"/>
    <property type="match status" value="1"/>
</dbReference>
<dbReference type="PIRSF" id="PIRSF016919">
    <property type="entry name" value="HupE_UreJ"/>
    <property type="match status" value="1"/>
</dbReference>
<proteinExistence type="predicted"/>
<accession>A0A250B662</accession>
<dbReference type="AlphaFoldDB" id="A0A250B662"/>
<name>A0A250B662_9GAMM</name>
<evidence type="ECO:0000256" key="2">
    <source>
        <dbReference type="SAM" id="SignalP"/>
    </source>
</evidence>
<keyword evidence="2" id="KW-0732">Signal</keyword>
<feature type="signal peptide" evidence="2">
    <location>
        <begin position="1"/>
        <end position="18"/>
    </location>
</feature>
<gene>
    <name evidence="3" type="ORF">AWC35_21700</name>
</gene>
<keyword evidence="1" id="KW-0472">Membrane</keyword>